<dbReference type="InterPro" id="IPR023696">
    <property type="entry name" value="Ureohydrolase_dom_sf"/>
</dbReference>
<dbReference type="PROSITE" id="PS51409">
    <property type="entry name" value="ARGINASE_2"/>
    <property type="match status" value="1"/>
</dbReference>
<dbReference type="GO" id="GO:0046872">
    <property type="term" value="F:metal ion binding"/>
    <property type="evidence" value="ECO:0007669"/>
    <property type="project" value="InterPro"/>
</dbReference>
<proteinExistence type="inferred from homology"/>
<name>A0A2A4GBQ3_9FLAO</name>
<protein>
    <submittedName>
        <fullName evidence="2">Arginase</fullName>
    </submittedName>
</protein>
<reference evidence="2 3" key="1">
    <citation type="submission" date="2017-04" db="EMBL/GenBank/DDBJ databases">
        <title>A new member of the family Flavobacteriaceae isolated from ascidians.</title>
        <authorList>
            <person name="Chen L."/>
        </authorList>
    </citation>
    <scope>NUCLEOTIDE SEQUENCE [LARGE SCALE GENOMIC DNA]</scope>
    <source>
        <strain evidence="2 3">HQA918</strain>
    </source>
</reference>
<dbReference type="SUPFAM" id="SSF52768">
    <property type="entry name" value="Arginase/deacetylase"/>
    <property type="match status" value="1"/>
</dbReference>
<gene>
    <name evidence="2" type="ORF">B7P33_00620</name>
</gene>
<dbReference type="EMBL" id="NBWU01000001">
    <property type="protein sequence ID" value="PCE65841.1"/>
    <property type="molecule type" value="Genomic_DNA"/>
</dbReference>
<dbReference type="AlphaFoldDB" id="A0A2A4GBQ3"/>
<evidence type="ECO:0000256" key="1">
    <source>
        <dbReference type="PROSITE-ProRule" id="PRU00742"/>
    </source>
</evidence>
<evidence type="ECO:0000313" key="2">
    <source>
        <dbReference type="EMBL" id="PCE65841.1"/>
    </source>
</evidence>
<organism evidence="2 3">
    <name type="scientific">Sediminicola luteus</name>
    <dbReference type="NCBI Taxonomy" id="319238"/>
    <lineage>
        <taxon>Bacteria</taxon>
        <taxon>Pseudomonadati</taxon>
        <taxon>Bacteroidota</taxon>
        <taxon>Flavobacteriia</taxon>
        <taxon>Flavobacteriales</taxon>
        <taxon>Flavobacteriaceae</taxon>
        <taxon>Sediminicola</taxon>
    </lineage>
</organism>
<keyword evidence="3" id="KW-1185">Reference proteome</keyword>
<dbReference type="RefSeq" id="WP_097441369.1">
    <property type="nucleotide sequence ID" value="NZ_NBWU01000001.1"/>
</dbReference>
<dbReference type="Pfam" id="PF00491">
    <property type="entry name" value="Arginase"/>
    <property type="match status" value="1"/>
</dbReference>
<comment type="caution">
    <text evidence="2">The sequence shown here is derived from an EMBL/GenBank/DDBJ whole genome shotgun (WGS) entry which is preliminary data.</text>
</comment>
<evidence type="ECO:0000313" key="3">
    <source>
        <dbReference type="Proteomes" id="UP000219559"/>
    </source>
</evidence>
<dbReference type="InterPro" id="IPR006035">
    <property type="entry name" value="Ureohydrolase"/>
</dbReference>
<comment type="similarity">
    <text evidence="1">Belongs to the arginase family.</text>
</comment>
<dbReference type="CDD" id="cd09988">
    <property type="entry name" value="Formimidoylglutamase"/>
    <property type="match status" value="1"/>
</dbReference>
<dbReference type="GO" id="GO:0016813">
    <property type="term" value="F:hydrolase activity, acting on carbon-nitrogen (but not peptide) bonds, in linear amidines"/>
    <property type="evidence" value="ECO:0007669"/>
    <property type="project" value="UniProtKB-ARBA"/>
</dbReference>
<sequence>MAFDFLVPVADKVLAHCELLPEQALGASVFKHTAKKGLPVLANATVAIMGVRESRNAFEKKIETLDTSAIRLELYKLMRGNWNATIVDLGDVEEGDTVEDTYFVVNQICAELIEEKVIPIIIGHTQDITYPSYRAYDGLKPMVNMVSVDSRFDFGLEGELISSHSYMSKIITEQPANLFQYANIGYQSYFVAQEELDLMERLFFDSYRLGNLVADITLAEPLMRDAHIVSVDMRSVRGGEVGFPYGYSPNGFSGPEICAIARYAGMGNRISTFGVYEMENNHMSQQLVAQVIWYFIEGLDKGVDETPYSQTDDFTRYTVPTEMEELVFFKSHLTERWWVEVPSSTTSHNKSNPPALLPCTEADYLEACSQNIPERWYRAYKKGFH</sequence>
<dbReference type="Proteomes" id="UP000219559">
    <property type="component" value="Unassembled WGS sequence"/>
</dbReference>
<accession>A0A2A4GBQ3</accession>
<dbReference type="OrthoDB" id="931936at2"/>
<dbReference type="Gene3D" id="3.40.800.10">
    <property type="entry name" value="Ureohydrolase domain"/>
    <property type="match status" value="1"/>
</dbReference>